<dbReference type="PROSITE" id="PS51697">
    <property type="entry name" value="ALOG"/>
    <property type="match status" value="1"/>
</dbReference>
<keyword evidence="3" id="KW-0217">Developmental protein</keyword>
<feature type="domain" description="ALOG" evidence="8">
    <location>
        <begin position="1"/>
        <end position="76"/>
    </location>
</feature>
<evidence type="ECO:0000256" key="1">
    <source>
        <dbReference type="ARBA" id="ARBA00004123"/>
    </source>
</evidence>
<evidence type="ECO:0000256" key="3">
    <source>
        <dbReference type="ARBA" id="ARBA00022473"/>
    </source>
</evidence>
<keyword evidence="10" id="KW-1185">Reference proteome</keyword>
<gene>
    <name evidence="9" type="ORF">V6N11_027334</name>
</gene>
<dbReference type="InterPro" id="IPR040222">
    <property type="entry name" value="ALOG"/>
</dbReference>
<dbReference type="PANTHER" id="PTHR31165">
    <property type="entry name" value="PROTEIN G1-LIKE2"/>
    <property type="match status" value="1"/>
</dbReference>
<organism evidence="9 10">
    <name type="scientific">Hibiscus sabdariffa</name>
    <name type="common">roselle</name>
    <dbReference type="NCBI Taxonomy" id="183260"/>
    <lineage>
        <taxon>Eukaryota</taxon>
        <taxon>Viridiplantae</taxon>
        <taxon>Streptophyta</taxon>
        <taxon>Embryophyta</taxon>
        <taxon>Tracheophyta</taxon>
        <taxon>Spermatophyta</taxon>
        <taxon>Magnoliopsida</taxon>
        <taxon>eudicotyledons</taxon>
        <taxon>Gunneridae</taxon>
        <taxon>Pentapetalae</taxon>
        <taxon>rosids</taxon>
        <taxon>malvids</taxon>
        <taxon>Malvales</taxon>
        <taxon>Malvaceae</taxon>
        <taxon>Malvoideae</taxon>
        <taxon>Hibiscus</taxon>
    </lineage>
</organism>
<dbReference type="InterPro" id="IPR006936">
    <property type="entry name" value="ALOG_dom"/>
</dbReference>
<dbReference type="Proteomes" id="UP001396334">
    <property type="component" value="Unassembled WGS sequence"/>
</dbReference>
<evidence type="ECO:0000256" key="5">
    <source>
        <dbReference type="ARBA" id="ARBA00023125"/>
    </source>
</evidence>
<accession>A0ABR2PH18</accession>
<reference evidence="9 10" key="1">
    <citation type="journal article" date="2024" name="G3 (Bethesda)">
        <title>Genome assembly of Hibiscus sabdariffa L. provides insights into metabolisms of medicinal natural products.</title>
        <authorList>
            <person name="Kim T."/>
        </authorList>
    </citation>
    <scope>NUCLEOTIDE SEQUENCE [LARGE SCALE GENOMIC DNA]</scope>
    <source>
        <strain evidence="9">TK-2024</strain>
        <tissue evidence="9">Old leaves</tissue>
    </source>
</reference>
<dbReference type="PANTHER" id="PTHR31165:SF2">
    <property type="entry name" value="ALOG DOMAIN-CONTAINING PROTEIN"/>
    <property type="match status" value="1"/>
</dbReference>
<keyword evidence="5" id="KW-0238">DNA-binding</keyword>
<keyword evidence="7" id="KW-0539">Nucleus</keyword>
<dbReference type="Pfam" id="PF04852">
    <property type="entry name" value="ALOG_dom"/>
    <property type="match status" value="1"/>
</dbReference>
<evidence type="ECO:0000256" key="2">
    <source>
        <dbReference type="ARBA" id="ARBA00010308"/>
    </source>
</evidence>
<evidence type="ECO:0000313" key="9">
    <source>
        <dbReference type="EMBL" id="KAK8987588.1"/>
    </source>
</evidence>
<evidence type="ECO:0000256" key="7">
    <source>
        <dbReference type="ARBA" id="ARBA00023242"/>
    </source>
</evidence>
<keyword evidence="6" id="KW-0804">Transcription</keyword>
<sequence>MSAVVAAAVAAARVSFNRSSNHHRSTRHLEGLVDRLRVAFEENEGQAEMNPFSAPVVRLYLTEVKEAQAKGRGIAY</sequence>
<protein>
    <recommendedName>
        <fullName evidence="8">ALOG domain-containing protein</fullName>
    </recommendedName>
</protein>
<evidence type="ECO:0000313" key="10">
    <source>
        <dbReference type="Proteomes" id="UP001396334"/>
    </source>
</evidence>
<comment type="similarity">
    <text evidence="2">Belongs to the plant homeotic and developmental regulators ALOG protein family.</text>
</comment>
<comment type="caution">
    <text evidence="9">The sequence shown here is derived from an EMBL/GenBank/DDBJ whole genome shotgun (WGS) entry which is preliminary data.</text>
</comment>
<proteinExistence type="inferred from homology"/>
<evidence type="ECO:0000259" key="8">
    <source>
        <dbReference type="PROSITE" id="PS51697"/>
    </source>
</evidence>
<evidence type="ECO:0000256" key="6">
    <source>
        <dbReference type="ARBA" id="ARBA00023163"/>
    </source>
</evidence>
<dbReference type="EMBL" id="JBBPBN010000060">
    <property type="protein sequence ID" value="KAK8987588.1"/>
    <property type="molecule type" value="Genomic_DNA"/>
</dbReference>
<evidence type="ECO:0000256" key="4">
    <source>
        <dbReference type="ARBA" id="ARBA00023015"/>
    </source>
</evidence>
<comment type="subcellular location">
    <subcellularLocation>
        <location evidence="1">Nucleus</location>
    </subcellularLocation>
</comment>
<name>A0ABR2PH18_9ROSI</name>
<keyword evidence="4" id="KW-0805">Transcription regulation</keyword>